<protein>
    <submittedName>
        <fullName evidence="1">Uncharacterized protein</fullName>
    </submittedName>
</protein>
<reference evidence="1" key="1">
    <citation type="submission" date="2021-01" db="EMBL/GenBank/DDBJ databases">
        <title>Whole genome shotgun sequence of Actinoplanes rishiriensis NBRC 108556.</title>
        <authorList>
            <person name="Komaki H."/>
            <person name="Tamura T."/>
        </authorList>
    </citation>
    <scope>NUCLEOTIDE SEQUENCE</scope>
    <source>
        <strain evidence="1">NBRC 108556</strain>
    </source>
</reference>
<proteinExistence type="predicted"/>
<gene>
    <name evidence="1" type="ORF">Ari01nite_58060</name>
</gene>
<name>A0A919JZY5_9ACTN</name>
<comment type="caution">
    <text evidence="1">The sequence shown here is derived from an EMBL/GenBank/DDBJ whole genome shotgun (WGS) entry which is preliminary data.</text>
</comment>
<dbReference type="EMBL" id="BOMV01000061">
    <property type="protein sequence ID" value="GIE98341.1"/>
    <property type="molecule type" value="Genomic_DNA"/>
</dbReference>
<dbReference type="Proteomes" id="UP000636960">
    <property type="component" value="Unassembled WGS sequence"/>
</dbReference>
<evidence type="ECO:0000313" key="2">
    <source>
        <dbReference type="Proteomes" id="UP000636960"/>
    </source>
</evidence>
<accession>A0A919JZY5</accession>
<dbReference type="InterPro" id="IPR020955">
    <property type="entry name" value="Uncharacterised_Atu4866"/>
</dbReference>
<evidence type="ECO:0000313" key="1">
    <source>
        <dbReference type="EMBL" id="GIE98341.1"/>
    </source>
</evidence>
<dbReference type="RefSeq" id="WP_203785365.1">
    <property type="nucleotide sequence ID" value="NZ_BOMV01000061.1"/>
</dbReference>
<dbReference type="Pfam" id="PF11512">
    <property type="entry name" value="Atu4866"/>
    <property type="match status" value="1"/>
</dbReference>
<keyword evidence="2" id="KW-1185">Reference proteome</keyword>
<organism evidence="1 2">
    <name type="scientific">Paractinoplanes rishiriensis</name>
    <dbReference type="NCBI Taxonomy" id="1050105"/>
    <lineage>
        <taxon>Bacteria</taxon>
        <taxon>Bacillati</taxon>
        <taxon>Actinomycetota</taxon>
        <taxon>Actinomycetes</taxon>
        <taxon>Micromonosporales</taxon>
        <taxon>Micromonosporaceae</taxon>
        <taxon>Paractinoplanes</taxon>
    </lineage>
</organism>
<dbReference type="InterPro" id="IPR038646">
    <property type="entry name" value="Atu4866-like_sf"/>
</dbReference>
<dbReference type="AlphaFoldDB" id="A0A919JZY5"/>
<sequence length="119" mass="12771">MRIHHEPHVDTTVLDAAALLAMAMGDSLSRTAASLRRTPTAYPETAPVGAWRTPDGTVRLDIRTDGTYDGQVAGRKRRAHGTYLFDGSTMMLSDDSGLNTSVTVFDGGLEMAGHRLGRA</sequence>
<dbReference type="Gene3D" id="2.40.128.290">
    <property type="entry name" value="Uncharacterised protein Atu4866, PF11512"/>
    <property type="match status" value="1"/>
</dbReference>